<dbReference type="InterPro" id="IPR036249">
    <property type="entry name" value="Thioredoxin-like_sf"/>
</dbReference>
<dbReference type="STRING" id="518766.Rmar_1111"/>
<dbReference type="eggNOG" id="COG1331">
    <property type="taxonomic scope" value="Bacteria"/>
</dbReference>
<evidence type="ECO:0000313" key="2">
    <source>
        <dbReference type="EMBL" id="ACY48002.1"/>
    </source>
</evidence>
<sequence>MPNRLQFEKSPYLQQHKDDPVDWWPWCEEAFEKAKAEDKPIFLSIGYAACHWCHVMAHESFQDEEVARLLNDAFINIKVDREERPDIDHLYMTVCQMVTGHGGWPLTIIMTPDKKPFFAATYIPKRSRYGRPGLLEIIPRIKEAWQQHRDEIIASAEKLTGTLQKVMSFEAPSQIIDAEWLEIAYRRLDDIFDRKHGGFGHAPKFPTPHTLLFLLRYWHRSGEAHALQMVEHTLVQMRLGGIYDHVGFGFHRYATDEAWRVPHFEKMLYDQALLTMAYTEAYQATGNPFYERTAREILTYVLRDLRAPEGAFYSSEDADSEGEEGKFYVWTVEELREVLGPELTPLAIELFNVDPEGNYEEEATGERTGKNILYLSKPPEALARERGWTPEELEAKLEEIRQRLFAYRARRVRPGRDEKILTDWNGLMIAALARAAQVFDEVAYVEAARSAADFLLRTMHTPEGRLWHRYREGEAGIPGMLDDYAFLTWGLLDLYETTFETSYLETALALTEQMLAHFWDPRGAFYMTPDDGEPMIVRPRETLDNALPSGNAVALMNLVRLGHMTGRTAYEEHADAMIRFFSGPVKQQPPIFTGMLIAIDLAFGPIYELVLAGEPDDPTLREMLRTIHRRYLPRKVLLLRRPGEAGERLVRVAPFVAAQLPVDGRATAYVCHDYRCEQPVTDPEALARQLDALQPAQPA</sequence>
<dbReference type="InterPro" id="IPR008928">
    <property type="entry name" value="6-hairpin_glycosidase_sf"/>
</dbReference>
<dbReference type="EMBL" id="CP001807">
    <property type="protein sequence ID" value="ACY48002.1"/>
    <property type="molecule type" value="Genomic_DNA"/>
</dbReference>
<keyword evidence="3" id="KW-1185">Reference proteome</keyword>
<name>D0MHP4_RHOM4</name>
<proteinExistence type="predicted"/>
<dbReference type="RefSeq" id="WP_012843614.1">
    <property type="nucleotide sequence ID" value="NC_013501.1"/>
</dbReference>
<dbReference type="PANTHER" id="PTHR42899">
    <property type="entry name" value="SPERMATOGENESIS-ASSOCIATED PROTEIN 20"/>
    <property type="match status" value="1"/>
</dbReference>
<dbReference type="KEGG" id="rmr:Rmar_1111"/>
<dbReference type="InterPro" id="IPR024705">
    <property type="entry name" value="Ssp411"/>
</dbReference>
<dbReference type="CDD" id="cd02955">
    <property type="entry name" value="SSP411"/>
    <property type="match status" value="1"/>
</dbReference>
<dbReference type="OrthoDB" id="9762614at2"/>
<gene>
    <name evidence="2" type="ordered locus">Rmar_1111</name>
</gene>
<reference evidence="2 3" key="1">
    <citation type="journal article" date="2009" name="Stand. Genomic Sci.">
        <title>Complete genome sequence of Rhodothermus marinus type strain (R-10).</title>
        <authorList>
            <person name="Nolan M."/>
            <person name="Tindall B.J."/>
            <person name="Pomrenke H."/>
            <person name="Lapidus A."/>
            <person name="Copeland A."/>
            <person name="Glavina Del Rio T."/>
            <person name="Lucas S."/>
            <person name="Chen F."/>
            <person name="Tice H."/>
            <person name="Cheng J.F."/>
            <person name="Saunders E."/>
            <person name="Han C."/>
            <person name="Bruce D."/>
            <person name="Goodwin L."/>
            <person name="Chain P."/>
            <person name="Pitluck S."/>
            <person name="Ovchinikova G."/>
            <person name="Pati A."/>
            <person name="Ivanova N."/>
            <person name="Mavromatis K."/>
            <person name="Chen A."/>
            <person name="Palaniappan K."/>
            <person name="Land M."/>
            <person name="Hauser L."/>
            <person name="Chang Y.J."/>
            <person name="Jeffries C.D."/>
            <person name="Brettin T."/>
            <person name="Goker M."/>
            <person name="Bristow J."/>
            <person name="Eisen J.A."/>
            <person name="Markowitz V."/>
            <person name="Hugenholtz P."/>
            <person name="Kyrpides N.C."/>
            <person name="Klenk H.P."/>
            <person name="Detter J.C."/>
        </authorList>
    </citation>
    <scope>NUCLEOTIDE SEQUENCE [LARGE SCALE GENOMIC DNA]</scope>
    <source>
        <strain evidence="3">ATCC 43812 / DSM 4252 / R-10</strain>
    </source>
</reference>
<dbReference type="InterPro" id="IPR004879">
    <property type="entry name" value="Ssp411-like_TRX"/>
</dbReference>
<organism evidence="2 3">
    <name type="scientific">Rhodothermus marinus (strain ATCC 43812 / DSM 4252 / R-10)</name>
    <name type="common">Rhodothermus obamensis</name>
    <dbReference type="NCBI Taxonomy" id="518766"/>
    <lineage>
        <taxon>Bacteria</taxon>
        <taxon>Pseudomonadati</taxon>
        <taxon>Rhodothermota</taxon>
        <taxon>Rhodothermia</taxon>
        <taxon>Rhodothermales</taxon>
        <taxon>Rhodothermaceae</taxon>
        <taxon>Rhodothermus</taxon>
    </lineage>
</organism>
<dbReference type="InterPro" id="IPR012341">
    <property type="entry name" value="6hp_glycosidase-like_sf"/>
</dbReference>
<dbReference type="Proteomes" id="UP000002221">
    <property type="component" value="Chromosome"/>
</dbReference>
<protein>
    <recommendedName>
        <fullName evidence="1">Spermatogenesis-associated protein 20-like TRX domain-containing protein</fullName>
    </recommendedName>
</protein>
<dbReference type="Gene3D" id="3.40.30.10">
    <property type="entry name" value="Glutaredoxin"/>
    <property type="match status" value="1"/>
</dbReference>
<feature type="domain" description="Spermatogenesis-associated protein 20-like TRX" evidence="1">
    <location>
        <begin position="3"/>
        <end position="163"/>
    </location>
</feature>
<dbReference type="HOGENOM" id="CLU_014051_4_1_10"/>
<dbReference type="PANTHER" id="PTHR42899:SF1">
    <property type="entry name" value="SPERMATOGENESIS-ASSOCIATED PROTEIN 20"/>
    <property type="match status" value="1"/>
</dbReference>
<dbReference type="Gene3D" id="1.50.10.10">
    <property type="match status" value="2"/>
</dbReference>
<evidence type="ECO:0000259" key="1">
    <source>
        <dbReference type="Pfam" id="PF03190"/>
    </source>
</evidence>
<dbReference type="Pfam" id="PF03190">
    <property type="entry name" value="Thioredox_DsbH"/>
    <property type="match status" value="1"/>
</dbReference>
<evidence type="ECO:0000313" key="3">
    <source>
        <dbReference type="Proteomes" id="UP000002221"/>
    </source>
</evidence>
<accession>D0MHP4</accession>
<dbReference type="GO" id="GO:0005975">
    <property type="term" value="P:carbohydrate metabolic process"/>
    <property type="evidence" value="ECO:0007669"/>
    <property type="project" value="InterPro"/>
</dbReference>
<dbReference type="PIRSF" id="PIRSF006402">
    <property type="entry name" value="UCP006402_thioredoxin"/>
    <property type="match status" value="1"/>
</dbReference>
<dbReference type="AlphaFoldDB" id="D0MHP4"/>
<dbReference type="SUPFAM" id="SSF52833">
    <property type="entry name" value="Thioredoxin-like"/>
    <property type="match status" value="1"/>
</dbReference>
<dbReference type="SUPFAM" id="SSF48208">
    <property type="entry name" value="Six-hairpin glycosidases"/>
    <property type="match status" value="1"/>
</dbReference>